<protein>
    <submittedName>
        <fullName evidence="3">Phosphoglycolate phosphatase</fullName>
    </submittedName>
</protein>
<dbReference type="SUPFAM" id="SSF56784">
    <property type="entry name" value="HAD-like"/>
    <property type="match status" value="1"/>
</dbReference>
<dbReference type="Gene3D" id="1.10.150.240">
    <property type="entry name" value="Putative phosphatase, domain 2"/>
    <property type="match status" value="1"/>
</dbReference>
<dbReference type="InterPro" id="IPR023214">
    <property type="entry name" value="HAD_sf"/>
</dbReference>
<dbReference type="GeneID" id="93711796"/>
<dbReference type="PANTHER" id="PTHR43434">
    <property type="entry name" value="PHOSPHOGLYCOLATE PHOSPHATASE"/>
    <property type="match status" value="1"/>
</dbReference>
<dbReference type="Pfam" id="PF13419">
    <property type="entry name" value="HAD_2"/>
    <property type="match status" value="1"/>
</dbReference>
<dbReference type="RefSeq" id="WP_061805665.1">
    <property type="nucleotide sequence ID" value="NZ_FOXX01000008.1"/>
</dbReference>
<gene>
    <name evidence="3" type="ORF">SAMN02745910_03182</name>
</gene>
<evidence type="ECO:0000256" key="2">
    <source>
        <dbReference type="ARBA" id="ARBA00022842"/>
    </source>
</evidence>
<dbReference type="SFLD" id="SFLDG01129">
    <property type="entry name" value="C1.5:_HAD__Beta-PGM__Phosphata"/>
    <property type="match status" value="1"/>
</dbReference>
<accession>A0A1I6B260</accession>
<reference evidence="3 4" key="1">
    <citation type="submission" date="2016-10" db="EMBL/GenBank/DDBJ databases">
        <authorList>
            <person name="Varghese N."/>
            <person name="Submissions S."/>
        </authorList>
    </citation>
    <scope>NUCLEOTIDE SEQUENCE [LARGE SCALE GENOMIC DNA]</scope>
    <source>
        <strain evidence="3 4">DSM 13796</strain>
    </source>
</reference>
<dbReference type="Proteomes" id="UP000182762">
    <property type="component" value="Unassembled WGS sequence"/>
</dbReference>
<dbReference type="InterPro" id="IPR023198">
    <property type="entry name" value="PGP-like_dom2"/>
</dbReference>
<evidence type="ECO:0000256" key="1">
    <source>
        <dbReference type="ARBA" id="ARBA00022801"/>
    </source>
</evidence>
<dbReference type="InterPro" id="IPR050155">
    <property type="entry name" value="HAD-like_hydrolase_sf"/>
</dbReference>
<dbReference type="InterPro" id="IPR006439">
    <property type="entry name" value="HAD-SF_hydro_IA"/>
</dbReference>
<evidence type="ECO:0000313" key="3">
    <source>
        <dbReference type="EMBL" id="SFQ75052.1"/>
    </source>
</evidence>
<proteinExistence type="predicted"/>
<keyword evidence="4" id="KW-1185">Reference proteome</keyword>
<evidence type="ECO:0000313" key="4">
    <source>
        <dbReference type="Proteomes" id="UP000182762"/>
    </source>
</evidence>
<dbReference type="InterPro" id="IPR041492">
    <property type="entry name" value="HAD_2"/>
</dbReference>
<keyword evidence="2" id="KW-0460">Magnesium</keyword>
<dbReference type="NCBIfam" id="TIGR01549">
    <property type="entry name" value="HAD-SF-IA-v1"/>
    <property type="match status" value="1"/>
</dbReference>
<dbReference type="EMBL" id="FOXX01000008">
    <property type="protein sequence ID" value="SFQ75052.1"/>
    <property type="molecule type" value="Genomic_DNA"/>
</dbReference>
<comment type="caution">
    <text evidence="3">The sequence shown here is derived from an EMBL/GenBank/DDBJ whole genome shotgun (WGS) entry which is preliminary data.</text>
</comment>
<dbReference type="InterPro" id="IPR036412">
    <property type="entry name" value="HAD-like_sf"/>
</dbReference>
<dbReference type="SFLD" id="SFLDS00003">
    <property type="entry name" value="Haloacid_Dehalogenase"/>
    <property type="match status" value="1"/>
</dbReference>
<name>A0A1I6B260_9BACI</name>
<keyword evidence="1" id="KW-0378">Hydrolase</keyword>
<dbReference type="Gene3D" id="3.40.50.1000">
    <property type="entry name" value="HAD superfamily/HAD-like"/>
    <property type="match status" value="1"/>
</dbReference>
<dbReference type="PANTHER" id="PTHR43434:SF13">
    <property type="entry name" value="PHOSPHOGLYCOLATE PHOSPHATASE"/>
    <property type="match status" value="1"/>
</dbReference>
<organism evidence="3 4">
    <name type="scientific">Priestia endophytica DSM 13796</name>
    <dbReference type="NCBI Taxonomy" id="1121089"/>
    <lineage>
        <taxon>Bacteria</taxon>
        <taxon>Bacillati</taxon>
        <taxon>Bacillota</taxon>
        <taxon>Bacilli</taxon>
        <taxon>Bacillales</taxon>
        <taxon>Bacillaceae</taxon>
        <taxon>Priestia</taxon>
    </lineage>
</organism>
<sequence>MIKTVIFDFDGTIVESGQVVFDLFNSFADKYKYTKMPQEESDYIRTITFKERFKKFNVPLWKIPMLTIDIVKKYKEEIPHLEPIGDIKSVLKTLKESGFQLILVSANSQENIKKFLKLNDMDYFDEILRSHRFFGRHITLNNYVKSHNVQRENIVFVGDEHRDIIACKKSDIKIISVTWGYDFEVLLQEAQPDYIVKEPLDIVRTIEGINK</sequence>